<proteinExistence type="predicted"/>
<dbReference type="Proteomes" id="UP001054821">
    <property type="component" value="Chromosome 8"/>
</dbReference>
<evidence type="ECO:0000313" key="2">
    <source>
        <dbReference type="EMBL" id="KAI5311731.1"/>
    </source>
</evidence>
<sequence>MCNVVWRPILQYTTTYDPYKQTLPPNKQTIPHTRNQSENKENPLPKLSLFLSLNSQSSHCVGFDSLSILGFDRKF</sequence>
<reference evidence="2 3" key="1">
    <citation type="journal article" date="2022" name="G3 (Bethesda)">
        <title>Whole-genome sequence and methylome profiling of the almond [Prunus dulcis (Mill.) D.A. Webb] cultivar 'Nonpareil'.</title>
        <authorList>
            <person name="D'Amico-Willman K.M."/>
            <person name="Ouma W.Z."/>
            <person name="Meulia T."/>
            <person name="Sideli G.M."/>
            <person name="Gradziel T.M."/>
            <person name="Fresnedo-Ramirez J."/>
        </authorList>
    </citation>
    <scope>NUCLEOTIDE SEQUENCE [LARGE SCALE GENOMIC DNA]</scope>
    <source>
        <strain evidence="2">Clone GOH B32 T37-40</strain>
    </source>
</reference>
<protein>
    <submittedName>
        <fullName evidence="2">Uncharacterized protein</fullName>
    </submittedName>
</protein>
<dbReference type="EMBL" id="JAJFAZ020000008">
    <property type="protein sequence ID" value="KAI5311731.1"/>
    <property type="molecule type" value="Genomic_DNA"/>
</dbReference>
<gene>
    <name evidence="2" type="ORF">L3X38_040904</name>
</gene>
<organism evidence="2 3">
    <name type="scientific">Prunus dulcis</name>
    <name type="common">Almond</name>
    <name type="synonym">Amygdalus dulcis</name>
    <dbReference type="NCBI Taxonomy" id="3755"/>
    <lineage>
        <taxon>Eukaryota</taxon>
        <taxon>Viridiplantae</taxon>
        <taxon>Streptophyta</taxon>
        <taxon>Embryophyta</taxon>
        <taxon>Tracheophyta</taxon>
        <taxon>Spermatophyta</taxon>
        <taxon>Magnoliopsida</taxon>
        <taxon>eudicotyledons</taxon>
        <taxon>Gunneridae</taxon>
        <taxon>Pentapetalae</taxon>
        <taxon>rosids</taxon>
        <taxon>fabids</taxon>
        <taxon>Rosales</taxon>
        <taxon>Rosaceae</taxon>
        <taxon>Amygdaloideae</taxon>
        <taxon>Amygdaleae</taxon>
        <taxon>Prunus</taxon>
    </lineage>
</organism>
<feature type="region of interest" description="Disordered" evidence="1">
    <location>
        <begin position="22"/>
        <end position="41"/>
    </location>
</feature>
<comment type="caution">
    <text evidence="2">The sequence shown here is derived from an EMBL/GenBank/DDBJ whole genome shotgun (WGS) entry which is preliminary data.</text>
</comment>
<evidence type="ECO:0000313" key="3">
    <source>
        <dbReference type="Proteomes" id="UP001054821"/>
    </source>
</evidence>
<name>A0AAD4UTQ8_PRUDU</name>
<dbReference type="AlphaFoldDB" id="A0AAD4UTQ8"/>
<evidence type="ECO:0000256" key="1">
    <source>
        <dbReference type="SAM" id="MobiDB-lite"/>
    </source>
</evidence>
<keyword evidence="3" id="KW-1185">Reference proteome</keyword>
<accession>A0AAD4UTQ8</accession>
<feature type="compositionally biased region" description="Polar residues" evidence="1">
    <location>
        <begin position="23"/>
        <end position="34"/>
    </location>
</feature>